<keyword evidence="9 17" id="KW-0378">Hydrolase</keyword>
<evidence type="ECO:0000313" key="19">
    <source>
        <dbReference type="EMBL" id="CAA6816648.1"/>
    </source>
</evidence>
<accession>A0A6S6TJN9</accession>
<feature type="active site" evidence="18">
    <location>
        <position position="366"/>
    </location>
</feature>
<organism evidence="19">
    <name type="scientific">uncultured Aureispira sp</name>
    <dbReference type="NCBI Taxonomy" id="1331704"/>
    <lineage>
        <taxon>Bacteria</taxon>
        <taxon>Pseudomonadati</taxon>
        <taxon>Bacteroidota</taxon>
        <taxon>Saprospiria</taxon>
        <taxon>Saprospirales</taxon>
        <taxon>Saprospiraceae</taxon>
        <taxon>Aureispira</taxon>
        <taxon>environmental samples</taxon>
    </lineage>
</organism>
<evidence type="ECO:0000256" key="8">
    <source>
        <dbReference type="ARBA" id="ARBA00022723"/>
    </source>
</evidence>
<feature type="binding site" evidence="17">
    <location>
        <position position="264"/>
    </location>
    <ligand>
        <name>Zn(2+)</name>
        <dbReference type="ChEBI" id="CHEBI:29105"/>
    </ligand>
</feature>
<dbReference type="PANTHER" id="PTHR33694:SF1">
    <property type="entry name" value="UDP-3-O-ACYL-N-ACETYLGLUCOSAMINE DEACETYLASE 1, MITOCHONDRIAL-RELATED"/>
    <property type="match status" value="1"/>
</dbReference>
<gene>
    <name evidence="17" type="primary">lpxC</name>
    <name evidence="18" type="synonym">fabZ</name>
    <name evidence="19" type="ORF">HELGO_WM42471</name>
</gene>
<dbReference type="EC" id="3.5.1.108" evidence="17"/>
<dbReference type="NCBIfam" id="NF000582">
    <property type="entry name" value="PRK00006.1"/>
    <property type="match status" value="1"/>
</dbReference>
<dbReference type="Pfam" id="PF07977">
    <property type="entry name" value="FabA"/>
    <property type="match status" value="1"/>
</dbReference>
<comment type="similarity">
    <text evidence="17">Belongs to the LpxC family.</text>
</comment>
<evidence type="ECO:0000256" key="16">
    <source>
        <dbReference type="ARBA" id="ARBA00061355"/>
    </source>
</evidence>
<reference evidence="19" key="1">
    <citation type="submission" date="2020-01" db="EMBL/GenBank/DDBJ databases">
        <authorList>
            <person name="Meier V. D."/>
            <person name="Meier V D."/>
        </authorList>
    </citation>
    <scope>NUCLEOTIDE SEQUENCE</scope>
    <source>
        <strain evidence="19">HLG_WM_MAG_10</strain>
    </source>
</reference>
<evidence type="ECO:0000256" key="17">
    <source>
        <dbReference type="HAMAP-Rule" id="MF_00388"/>
    </source>
</evidence>
<dbReference type="HAMAP" id="MF_00388">
    <property type="entry name" value="LpxC"/>
    <property type="match status" value="1"/>
</dbReference>
<dbReference type="InterPro" id="IPR029069">
    <property type="entry name" value="HotDog_dom_sf"/>
</dbReference>
<dbReference type="InterPro" id="IPR020568">
    <property type="entry name" value="Ribosomal_Su5_D2-typ_SF"/>
</dbReference>
<dbReference type="InterPro" id="IPR004463">
    <property type="entry name" value="UDP-acyl_GlcNac_deAcase"/>
</dbReference>
<dbReference type="HAMAP" id="MF_00406">
    <property type="entry name" value="FabZ"/>
    <property type="match status" value="1"/>
</dbReference>
<evidence type="ECO:0000256" key="6">
    <source>
        <dbReference type="ARBA" id="ARBA00022516"/>
    </source>
</evidence>
<dbReference type="AlphaFoldDB" id="A0A6S6TJN9"/>
<dbReference type="GO" id="GO:0005737">
    <property type="term" value="C:cytoplasm"/>
    <property type="evidence" value="ECO:0007669"/>
    <property type="project" value="UniProtKB-SubCell"/>
</dbReference>
<dbReference type="InterPro" id="IPR010084">
    <property type="entry name" value="FabZ"/>
</dbReference>
<dbReference type="UniPathway" id="UPA00359">
    <property type="reaction ID" value="UER00478"/>
</dbReference>
<keyword evidence="7 17" id="KW-0441">Lipid A biosynthesis</keyword>
<name>A0A6S6TJN9_9BACT</name>
<dbReference type="PANTHER" id="PTHR33694">
    <property type="entry name" value="UDP-3-O-ACYL-N-ACETYLGLUCOSAMINE DEACETYLASE 1, MITOCHONDRIAL-RELATED"/>
    <property type="match status" value="1"/>
</dbReference>
<dbReference type="SUPFAM" id="SSF54211">
    <property type="entry name" value="Ribosomal protein S5 domain 2-like"/>
    <property type="match status" value="2"/>
</dbReference>
<comment type="similarity">
    <text evidence="18">Belongs to the thioester dehydratase family. FabZ subfamily.</text>
</comment>
<dbReference type="Gene3D" id="3.30.1700.10">
    <property type="entry name" value="lpxc deacetylase, domain 2"/>
    <property type="match status" value="1"/>
</dbReference>
<proteinExistence type="inferred from homology"/>
<evidence type="ECO:0000256" key="1">
    <source>
        <dbReference type="ARBA" id="ARBA00001947"/>
    </source>
</evidence>
<dbReference type="InterPro" id="IPR015870">
    <property type="entry name" value="UDP-acyl_N-AcGlcN_deAcase_N"/>
</dbReference>
<evidence type="ECO:0000256" key="13">
    <source>
        <dbReference type="ARBA" id="ARBA00024535"/>
    </source>
</evidence>
<evidence type="ECO:0000256" key="11">
    <source>
        <dbReference type="ARBA" id="ARBA00023098"/>
    </source>
</evidence>
<dbReference type="GO" id="GO:0006633">
    <property type="term" value="P:fatty acid biosynthetic process"/>
    <property type="evidence" value="ECO:0007669"/>
    <property type="project" value="UniProtKB-UniRule"/>
</dbReference>
<dbReference type="CDD" id="cd01288">
    <property type="entry name" value="FabZ"/>
    <property type="match status" value="1"/>
</dbReference>
<comment type="cofactor">
    <cofactor evidence="1 17">
        <name>Zn(2+)</name>
        <dbReference type="ChEBI" id="CHEBI:29105"/>
    </cofactor>
</comment>
<evidence type="ECO:0000256" key="15">
    <source>
        <dbReference type="ARBA" id="ARBA00061221"/>
    </source>
</evidence>
<comment type="function">
    <text evidence="14 18">Involved in unsaturated fatty acids biosynthesis. Catalyzes the dehydration of short chain beta-hydroxyacyl-ACPs and long chain saturated and unsaturated beta-hydroxyacyl-ACPs.</text>
</comment>
<feature type="active site" description="Proton donor" evidence="17">
    <location>
        <position position="287"/>
    </location>
</feature>
<evidence type="ECO:0000256" key="9">
    <source>
        <dbReference type="ARBA" id="ARBA00022801"/>
    </source>
</evidence>
<comment type="function">
    <text evidence="2 17">Catalyzes the hydrolysis of UDP-3-O-myristoyl-N-acetylglucosamine to form UDP-3-O-myristoylglucosamine and acetate, the committed step in lipid A biosynthesis.</text>
</comment>
<evidence type="ECO:0000256" key="4">
    <source>
        <dbReference type="ARBA" id="ARBA00005002"/>
    </source>
</evidence>
<dbReference type="GO" id="GO:0103117">
    <property type="term" value="F:UDP-3-O-acyl-N-acetylglucosamine deacetylase activity"/>
    <property type="evidence" value="ECO:0007669"/>
    <property type="project" value="UniProtKB-UniRule"/>
</dbReference>
<dbReference type="InterPro" id="IPR011334">
    <property type="entry name" value="UDP-acyl_GlcNac_deAcase_C"/>
</dbReference>
<evidence type="ECO:0000256" key="2">
    <source>
        <dbReference type="ARBA" id="ARBA00002923"/>
    </source>
</evidence>
<dbReference type="GO" id="GO:0009245">
    <property type="term" value="P:lipid A biosynthetic process"/>
    <property type="evidence" value="ECO:0007669"/>
    <property type="project" value="UniProtKB-UniRule"/>
</dbReference>
<dbReference type="Pfam" id="PF03331">
    <property type="entry name" value="LpxC"/>
    <property type="match status" value="2"/>
</dbReference>
<evidence type="ECO:0000256" key="5">
    <source>
        <dbReference type="ARBA" id="ARBA00022490"/>
    </source>
</evidence>
<comment type="catalytic activity">
    <reaction evidence="13 17">
        <text>a UDP-3-O-[(3R)-3-hydroxyacyl]-N-acetyl-alpha-D-glucosamine + H2O = a UDP-3-O-[(3R)-3-hydroxyacyl]-alpha-D-glucosamine + acetate</text>
        <dbReference type="Rhea" id="RHEA:67816"/>
        <dbReference type="ChEBI" id="CHEBI:15377"/>
        <dbReference type="ChEBI" id="CHEBI:30089"/>
        <dbReference type="ChEBI" id="CHEBI:137740"/>
        <dbReference type="ChEBI" id="CHEBI:173225"/>
        <dbReference type="EC" id="3.5.1.108"/>
    </reaction>
</comment>
<keyword evidence="8 17" id="KW-0479">Metal-binding</keyword>
<dbReference type="NCBIfam" id="TIGR01750">
    <property type="entry name" value="fabZ"/>
    <property type="match status" value="1"/>
</dbReference>
<dbReference type="EMBL" id="CACVAQ010000239">
    <property type="protein sequence ID" value="CAA6816648.1"/>
    <property type="molecule type" value="Genomic_DNA"/>
</dbReference>
<protein>
    <recommendedName>
        <fullName evidence="17 18">Multifunctional fusion protein</fullName>
    </recommendedName>
    <domain>
        <recommendedName>
            <fullName evidence="18">3-hydroxyacyl-[acyl-carrier-protein] dehydratase FabZ</fullName>
            <ecNumber evidence="18">4.2.1.59</ecNumber>
        </recommendedName>
        <alternativeName>
            <fullName evidence="18">(3R)-hydroxymyristoyl-[acyl-carrier-protein] dehydratase</fullName>
        </alternativeName>
        <alternativeName>
            <fullName evidence="18">Beta-hydroxyacyl-ACP dehydratase</fullName>
            <shortName evidence="18">(3R)-hydroxymyristoyl-ACP dehydrase</shortName>
        </alternativeName>
    </domain>
    <domain>
        <recommendedName>
            <fullName evidence="17">UDP-3-O-acyl-N-acetylglucosamine deacetylase</fullName>
            <shortName evidence="17">UDP-3-O-acyl-GlcNAc deacetylase</shortName>
            <ecNumber evidence="17">3.5.1.108</ecNumber>
        </recommendedName>
        <alternativeName>
            <fullName evidence="17">UDP-3-O-[R-3-hydroxymyristoyl]-N-acetylglucosamine deacetylase</fullName>
        </alternativeName>
    </domain>
</protein>
<dbReference type="NCBIfam" id="TIGR00325">
    <property type="entry name" value="lpxC"/>
    <property type="match status" value="1"/>
</dbReference>
<keyword evidence="11 17" id="KW-0443">Lipid metabolism</keyword>
<evidence type="ECO:0000256" key="14">
    <source>
        <dbReference type="ARBA" id="ARBA00025049"/>
    </source>
</evidence>
<dbReference type="Gene3D" id="3.30.230.20">
    <property type="entry name" value="lpxc deacetylase, domain 1"/>
    <property type="match status" value="1"/>
</dbReference>
<keyword evidence="6 17" id="KW-0444">Lipid biosynthesis</keyword>
<feature type="binding site" evidence="17">
    <location>
        <position position="260"/>
    </location>
    <ligand>
        <name>Zn(2+)</name>
        <dbReference type="ChEBI" id="CHEBI:29105"/>
    </ligand>
</feature>
<dbReference type="FunFam" id="3.10.129.10:FF:000001">
    <property type="entry name" value="3-hydroxyacyl-[acyl-carrier-protein] dehydratase FabZ"/>
    <property type="match status" value="1"/>
</dbReference>
<dbReference type="GO" id="GO:0016020">
    <property type="term" value="C:membrane"/>
    <property type="evidence" value="ECO:0007669"/>
    <property type="project" value="GOC"/>
</dbReference>
<dbReference type="GO" id="GO:0046872">
    <property type="term" value="F:metal ion binding"/>
    <property type="evidence" value="ECO:0007669"/>
    <property type="project" value="UniProtKB-KW"/>
</dbReference>
<dbReference type="InterPro" id="IPR013114">
    <property type="entry name" value="FabA_FabZ"/>
</dbReference>
<dbReference type="Gene3D" id="3.10.129.10">
    <property type="entry name" value="Hotdog Thioesterase"/>
    <property type="match status" value="1"/>
</dbReference>
<dbReference type="GO" id="GO:0019171">
    <property type="term" value="F:(3R)-hydroxyacyl-[acyl-carrier-protein] dehydratase activity"/>
    <property type="evidence" value="ECO:0007669"/>
    <property type="project" value="UniProtKB-EC"/>
</dbReference>
<evidence type="ECO:0000256" key="18">
    <source>
        <dbReference type="HAMAP-Rule" id="MF_00406"/>
    </source>
</evidence>
<evidence type="ECO:0000256" key="3">
    <source>
        <dbReference type="ARBA" id="ARBA00004496"/>
    </source>
</evidence>
<comment type="catalytic activity">
    <reaction evidence="18">
        <text>a (3R)-hydroxyacyl-[ACP] = a (2E)-enoyl-[ACP] + H2O</text>
        <dbReference type="Rhea" id="RHEA:13097"/>
        <dbReference type="Rhea" id="RHEA-COMP:9925"/>
        <dbReference type="Rhea" id="RHEA-COMP:9945"/>
        <dbReference type="ChEBI" id="CHEBI:15377"/>
        <dbReference type="ChEBI" id="CHEBI:78784"/>
        <dbReference type="ChEBI" id="CHEBI:78827"/>
        <dbReference type="EC" id="4.2.1.59"/>
    </reaction>
</comment>
<comment type="pathway">
    <text evidence="4 17">Glycolipid biosynthesis; lipid IV(A) biosynthesis; lipid IV(A) from (3R)-3-hydroxytetradecanoyl-[acyl-carrier-protein] and UDP-N-acetyl-alpha-D-glucosamine: step 2/6.</text>
</comment>
<evidence type="ECO:0000256" key="7">
    <source>
        <dbReference type="ARBA" id="ARBA00022556"/>
    </source>
</evidence>
<keyword evidence="10 17" id="KW-0862">Zinc</keyword>
<comment type="similarity">
    <text evidence="16">In the C-terminal section; belongs to the thioester dehydratase family.</text>
</comment>
<dbReference type="SUPFAM" id="SSF54637">
    <property type="entry name" value="Thioesterase/thiol ester dehydrase-isomerase"/>
    <property type="match status" value="1"/>
</dbReference>
<comment type="subcellular location">
    <subcellularLocation>
        <location evidence="3 18">Cytoplasm</location>
    </subcellularLocation>
</comment>
<feature type="binding site" evidence="17">
    <location>
        <position position="77"/>
    </location>
    <ligand>
        <name>Zn(2+)</name>
        <dbReference type="ChEBI" id="CHEBI:29105"/>
    </ligand>
</feature>
<keyword evidence="12 18" id="KW-0456">Lyase</keyword>
<comment type="similarity">
    <text evidence="15">In the N-terminal section; belongs to the LpxC family.</text>
</comment>
<keyword evidence="5 18" id="KW-0963">Cytoplasm</keyword>
<evidence type="ECO:0000256" key="10">
    <source>
        <dbReference type="ARBA" id="ARBA00022833"/>
    </source>
</evidence>
<dbReference type="NCBIfam" id="NF009667">
    <property type="entry name" value="PRK13188.1"/>
    <property type="match status" value="1"/>
</dbReference>
<dbReference type="EC" id="4.2.1.59" evidence="18"/>
<sequence>MKQATIKKSIEIEGKGLHTGKYSTLSLHPAAANHGIKFRRTDIEEQPIIKADANSVVATQRCTVLGAKEVSISTVEHLLAALKGTGVSNVLIDINGEEVPILDGSALPFVKEIVAAGVETQEEDQNYFDVSEPMVWKHDASGAEYTILPAEKFELTTLIDFDSSVIGKQYAMLDNLEDFATEIAPNRTFVFLHELSALADAGLVKGGELENALVFVDRVPEKGALAALAKKLNVTKDIEVKQEGILNTTELRFQNEAARHKLLDLVGDLALTGLDLRVKIIAKKPGHAANTALAKELLSTYKTTRKLRGIPKYDPTKKPVNDINEITKKLQHRYPFLLIDKIIELTDKHVVGVKNVTMNEPFFQGHFPNNPVMPGVLQIEAMAQTGGILVMENVENPHEWDTFFLRIKNALFRHPVLPGDTILFKMELISPIRRGLCEMTGKAYVGNKLVCEAELLAQIIRR</sequence>
<evidence type="ECO:0000256" key="12">
    <source>
        <dbReference type="ARBA" id="ARBA00023239"/>
    </source>
</evidence>